<comment type="caution">
    <text evidence="2">The sequence shown here is derived from an EMBL/GenBank/DDBJ whole genome shotgun (WGS) entry which is preliminary data.</text>
</comment>
<accession>A0A9D9EB95</accession>
<dbReference type="InterPro" id="IPR015797">
    <property type="entry name" value="NUDIX_hydrolase-like_dom_sf"/>
</dbReference>
<protein>
    <submittedName>
        <fullName evidence="2">NUDIX hydrolase</fullName>
    </submittedName>
</protein>
<dbReference type="GO" id="GO:0016787">
    <property type="term" value="F:hydrolase activity"/>
    <property type="evidence" value="ECO:0007669"/>
    <property type="project" value="UniProtKB-KW"/>
</dbReference>
<dbReference type="Pfam" id="PF00293">
    <property type="entry name" value="NUDIX"/>
    <property type="match status" value="1"/>
</dbReference>
<evidence type="ECO:0000313" key="3">
    <source>
        <dbReference type="Proteomes" id="UP000823633"/>
    </source>
</evidence>
<dbReference type="InterPro" id="IPR000086">
    <property type="entry name" value="NUDIX_hydrolase_dom"/>
</dbReference>
<gene>
    <name evidence="2" type="ORF">IAC42_06435</name>
</gene>
<proteinExistence type="predicted"/>
<dbReference type="AlphaFoldDB" id="A0A9D9EB95"/>
<reference evidence="2" key="1">
    <citation type="submission" date="2020-10" db="EMBL/GenBank/DDBJ databases">
        <authorList>
            <person name="Gilroy R."/>
        </authorList>
    </citation>
    <scope>NUCLEOTIDE SEQUENCE</scope>
    <source>
        <strain evidence="2">11167</strain>
    </source>
</reference>
<name>A0A9D9EB95_9SPIR</name>
<dbReference type="SUPFAM" id="SSF55811">
    <property type="entry name" value="Nudix"/>
    <property type="match status" value="1"/>
</dbReference>
<evidence type="ECO:0000259" key="1">
    <source>
        <dbReference type="PROSITE" id="PS51462"/>
    </source>
</evidence>
<sequence>MTISKLLKYIKVGYRGAGIALVCGNEVLMQLRVHPPVWSFVGGGYDPGKDSSLLDTALREFYEETGIRLERSSIQKRPVMTLGAWRYKWILYLALVDVKPDPANGPPEFRGEYQKYRYVDVYDYRSVLAEEQHKKTFFFVRTQMRTIGKMIERLQK</sequence>
<dbReference type="EMBL" id="JADIMU010000041">
    <property type="protein sequence ID" value="MBO8443381.1"/>
    <property type="molecule type" value="Genomic_DNA"/>
</dbReference>
<dbReference type="PROSITE" id="PS51462">
    <property type="entry name" value="NUDIX"/>
    <property type="match status" value="1"/>
</dbReference>
<dbReference type="Proteomes" id="UP000823633">
    <property type="component" value="Unassembled WGS sequence"/>
</dbReference>
<reference evidence="2" key="2">
    <citation type="journal article" date="2021" name="PeerJ">
        <title>Extensive microbial diversity within the chicken gut microbiome revealed by metagenomics and culture.</title>
        <authorList>
            <person name="Gilroy R."/>
            <person name="Ravi A."/>
            <person name="Getino M."/>
            <person name="Pursley I."/>
            <person name="Horton D.L."/>
            <person name="Alikhan N.F."/>
            <person name="Baker D."/>
            <person name="Gharbi K."/>
            <person name="Hall N."/>
            <person name="Watson M."/>
            <person name="Adriaenssens E.M."/>
            <person name="Foster-Nyarko E."/>
            <person name="Jarju S."/>
            <person name="Secka A."/>
            <person name="Antonio M."/>
            <person name="Oren A."/>
            <person name="Chaudhuri R.R."/>
            <person name="La Ragione R."/>
            <person name="Hildebrand F."/>
            <person name="Pallen M.J."/>
        </authorList>
    </citation>
    <scope>NUCLEOTIDE SEQUENCE</scope>
    <source>
        <strain evidence="2">11167</strain>
    </source>
</reference>
<keyword evidence="2" id="KW-0378">Hydrolase</keyword>
<evidence type="ECO:0000313" key="2">
    <source>
        <dbReference type="EMBL" id="MBO8443381.1"/>
    </source>
</evidence>
<dbReference type="Gene3D" id="3.90.79.10">
    <property type="entry name" value="Nucleoside Triphosphate Pyrophosphohydrolase"/>
    <property type="match status" value="1"/>
</dbReference>
<organism evidence="2 3">
    <name type="scientific">Candidatus Aphodenecus pullistercoris</name>
    <dbReference type="NCBI Taxonomy" id="2840669"/>
    <lineage>
        <taxon>Bacteria</taxon>
        <taxon>Pseudomonadati</taxon>
        <taxon>Spirochaetota</taxon>
        <taxon>Spirochaetia</taxon>
        <taxon>Spirochaetales</taxon>
        <taxon>Candidatus Aphodenecus</taxon>
    </lineage>
</organism>
<feature type="domain" description="Nudix hydrolase" evidence="1">
    <location>
        <begin position="12"/>
        <end position="141"/>
    </location>
</feature>